<name>A0A1I7AVU1_9FLAO</name>
<accession>A0A1I7AVU1</accession>
<dbReference type="RefSeq" id="WP_139230354.1">
    <property type="nucleotide sequence ID" value="NZ_FPAS01000004.1"/>
</dbReference>
<gene>
    <name evidence="2" type="ORF">SAMN05216474_2336</name>
</gene>
<feature type="signal peptide" evidence="1">
    <location>
        <begin position="1"/>
        <end position="22"/>
    </location>
</feature>
<dbReference type="STRING" id="477690.SAMN05216474_2336"/>
<evidence type="ECO:0008006" key="4">
    <source>
        <dbReference type="Google" id="ProtNLM"/>
    </source>
</evidence>
<protein>
    <recommendedName>
        <fullName evidence="4">Lipoprotein</fullName>
    </recommendedName>
</protein>
<dbReference type="OrthoDB" id="2213423at2"/>
<dbReference type="Proteomes" id="UP000236454">
    <property type="component" value="Unassembled WGS sequence"/>
</dbReference>
<keyword evidence="3" id="KW-1185">Reference proteome</keyword>
<dbReference type="PROSITE" id="PS51257">
    <property type="entry name" value="PROKAR_LIPOPROTEIN"/>
    <property type="match status" value="1"/>
</dbReference>
<dbReference type="AlphaFoldDB" id="A0A1I7AVU1"/>
<reference evidence="2 3" key="1">
    <citation type="submission" date="2016-10" db="EMBL/GenBank/DDBJ databases">
        <authorList>
            <person name="de Groot N.N."/>
        </authorList>
    </citation>
    <scope>NUCLEOTIDE SEQUENCE [LARGE SCALE GENOMIC DNA]</scope>
    <source>
        <strain evidence="2 3">CGMCC 1.7005</strain>
    </source>
</reference>
<organism evidence="2 3">
    <name type="scientific">Lishizhenia tianjinensis</name>
    <dbReference type="NCBI Taxonomy" id="477690"/>
    <lineage>
        <taxon>Bacteria</taxon>
        <taxon>Pseudomonadati</taxon>
        <taxon>Bacteroidota</taxon>
        <taxon>Flavobacteriia</taxon>
        <taxon>Flavobacteriales</taxon>
        <taxon>Crocinitomicaceae</taxon>
        <taxon>Lishizhenia</taxon>
    </lineage>
</organism>
<proteinExistence type="predicted"/>
<dbReference type="EMBL" id="FPAS01000004">
    <property type="protein sequence ID" value="SFT79038.1"/>
    <property type="molecule type" value="Genomic_DNA"/>
</dbReference>
<feature type="chain" id="PRO_5014738017" description="Lipoprotein" evidence="1">
    <location>
        <begin position="23"/>
        <end position="249"/>
    </location>
</feature>
<dbReference type="InterPro" id="IPR017801">
    <property type="entry name" value="DUF3738"/>
</dbReference>
<keyword evidence="1" id="KW-0732">Signal</keyword>
<dbReference type="Pfam" id="PF12543">
    <property type="entry name" value="DUF3738"/>
    <property type="match status" value="1"/>
</dbReference>
<evidence type="ECO:0000256" key="1">
    <source>
        <dbReference type="SAM" id="SignalP"/>
    </source>
</evidence>
<evidence type="ECO:0000313" key="2">
    <source>
        <dbReference type="EMBL" id="SFT79038.1"/>
    </source>
</evidence>
<sequence>MKILTFTTSLFLLMSCNFSKVAQEKYPENKTELFKTENDEYTLKIYSVDNKYDENNRKQCDKFYHSTRNDSTFYFYGASPLSFLSSILDTKKEFINDFPADAIDCKFMVCNFNGSEKLPENKTQILLDAYKEIFGLELKEEEKTLDAFSLKIVDQKLLNEFKSKSNKDRSLISHQKSKVKTENVRLNFLNNYLDDKTSEILTETNFGEEEYDFKFKFSDNIEELNTHLSEFGLQYVPEKITQKIYTVIR</sequence>
<evidence type="ECO:0000313" key="3">
    <source>
        <dbReference type="Proteomes" id="UP000236454"/>
    </source>
</evidence>